<keyword evidence="3" id="KW-1185">Reference proteome</keyword>
<evidence type="ECO:0000313" key="3">
    <source>
        <dbReference type="Proteomes" id="UP000037939"/>
    </source>
</evidence>
<keyword evidence="1" id="KW-0732">Signal</keyword>
<dbReference type="OrthoDB" id="9809066at2"/>
<feature type="signal peptide" evidence="1">
    <location>
        <begin position="1"/>
        <end position="32"/>
    </location>
</feature>
<dbReference type="RefSeq" id="WP_152969302.1">
    <property type="nucleotide sequence ID" value="NZ_LAQT01000034.1"/>
</dbReference>
<gene>
    <name evidence="2" type="ORF">WG78_19075</name>
</gene>
<reference evidence="2 3" key="1">
    <citation type="submission" date="2015-07" db="EMBL/GenBank/DDBJ databases">
        <title>Draft genome sequence of the Amantichitinum ursilacus IGB-41, a new chitin-degrading bacterium.</title>
        <authorList>
            <person name="Kirstahler P."/>
            <person name="Guenther M."/>
            <person name="Grumaz C."/>
            <person name="Rupp S."/>
            <person name="Zibek S."/>
            <person name="Sohn K."/>
        </authorList>
    </citation>
    <scope>NUCLEOTIDE SEQUENCE [LARGE SCALE GENOMIC DNA]</scope>
    <source>
        <strain evidence="2 3">IGB-41</strain>
    </source>
</reference>
<sequence>MAHGNAAHKTRPHWLQAAFYLCLAMTAATALADEIDDAGLALLRPPQQTVGARLMQSALAHNWGVPQPEQDALVPLNRDWSMLARTSLSGAQTDLLPGSNPYGGGETVHNVWLAPNTTSNDGLLLAGGTAYLSTDPSTRLAGTDRWGVGPSGVVMMQSSQWQWGVQASHIWSYATPGVASNLRNAGSVSAMQPFLAFIQKSGLTWSVGSESSYDWAQHNWAVPVSAGVSKAFNFGQQKASLGLEGKYWMARPETAPGWGVRLTASVLFPD</sequence>
<evidence type="ECO:0000313" key="2">
    <source>
        <dbReference type="EMBL" id="KPC49879.1"/>
    </source>
</evidence>
<name>A0A0N0XGK0_9NEIS</name>
<protein>
    <recommendedName>
        <fullName evidence="4">Transporter</fullName>
    </recommendedName>
</protein>
<evidence type="ECO:0000256" key="1">
    <source>
        <dbReference type="SAM" id="SignalP"/>
    </source>
</evidence>
<feature type="chain" id="PRO_5005863236" description="Transporter" evidence="1">
    <location>
        <begin position="33"/>
        <end position="270"/>
    </location>
</feature>
<dbReference type="STRING" id="857265.WG78_19075"/>
<dbReference type="AlphaFoldDB" id="A0A0N0XGK0"/>
<organism evidence="2 3">
    <name type="scientific">Amantichitinum ursilacus</name>
    <dbReference type="NCBI Taxonomy" id="857265"/>
    <lineage>
        <taxon>Bacteria</taxon>
        <taxon>Pseudomonadati</taxon>
        <taxon>Pseudomonadota</taxon>
        <taxon>Betaproteobacteria</taxon>
        <taxon>Neisseriales</taxon>
        <taxon>Chitinibacteraceae</taxon>
        <taxon>Amantichitinum</taxon>
    </lineage>
</organism>
<dbReference type="EMBL" id="LAQT01000034">
    <property type="protein sequence ID" value="KPC49879.1"/>
    <property type="molecule type" value="Genomic_DNA"/>
</dbReference>
<evidence type="ECO:0008006" key="4">
    <source>
        <dbReference type="Google" id="ProtNLM"/>
    </source>
</evidence>
<comment type="caution">
    <text evidence="2">The sequence shown here is derived from an EMBL/GenBank/DDBJ whole genome shotgun (WGS) entry which is preliminary data.</text>
</comment>
<accession>A0A0N0XGK0</accession>
<proteinExistence type="predicted"/>
<dbReference type="Proteomes" id="UP000037939">
    <property type="component" value="Unassembled WGS sequence"/>
</dbReference>